<proteinExistence type="predicted"/>
<evidence type="ECO:0000313" key="1">
    <source>
        <dbReference type="EMBL" id="GFT59024.1"/>
    </source>
</evidence>
<sequence>MLYVLCNTHLGHFFSLKTCFEFGVPSRRKFSTSSLSSRQSSINPNQLVHSTLHQGDREFHKTSMTIRCDVLRRMSYSIGKTTQKKRLESKTFPDRTDVTLLTSTNERLRHRQVTHYIRQSRRACREQRMLKVFQITGKDT</sequence>
<reference evidence="1" key="1">
    <citation type="submission" date="2020-08" db="EMBL/GenBank/DDBJ databases">
        <title>Multicomponent nature underlies the extraordinary mechanical properties of spider dragline silk.</title>
        <authorList>
            <person name="Kono N."/>
            <person name="Nakamura H."/>
            <person name="Mori M."/>
            <person name="Yoshida Y."/>
            <person name="Ohtoshi R."/>
            <person name="Malay A.D."/>
            <person name="Moran D.A.P."/>
            <person name="Tomita M."/>
            <person name="Numata K."/>
            <person name="Arakawa K."/>
        </authorList>
    </citation>
    <scope>NUCLEOTIDE SEQUENCE</scope>
</reference>
<dbReference type="Proteomes" id="UP000887013">
    <property type="component" value="Unassembled WGS sequence"/>
</dbReference>
<evidence type="ECO:0000313" key="2">
    <source>
        <dbReference type="Proteomes" id="UP000887013"/>
    </source>
</evidence>
<name>A0A8X6TWY4_NEPPI</name>
<dbReference type="EMBL" id="BMAW01067288">
    <property type="protein sequence ID" value="GFT59024.1"/>
    <property type="molecule type" value="Genomic_DNA"/>
</dbReference>
<gene>
    <name evidence="1" type="ORF">NPIL_444121</name>
</gene>
<protein>
    <submittedName>
        <fullName evidence="1">Uncharacterized protein</fullName>
    </submittedName>
</protein>
<keyword evidence="2" id="KW-1185">Reference proteome</keyword>
<comment type="caution">
    <text evidence="1">The sequence shown here is derived from an EMBL/GenBank/DDBJ whole genome shotgun (WGS) entry which is preliminary data.</text>
</comment>
<organism evidence="1 2">
    <name type="scientific">Nephila pilipes</name>
    <name type="common">Giant wood spider</name>
    <name type="synonym">Nephila maculata</name>
    <dbReference type="NCBI Taxonomy" id="299642"/>
    <lineage>
        <taxon>Eukaryota</taxon>
        <taxon>Metazoa</taxon>
        <taxon>Ecdysozoa</taxon>
        <taxon>Arthropoda</taxon>
        <taxon>Chelicerata</taxon>
        <taxon>Arachnida</taxon>
        <taxon>Araneae</taxon>
        <taxon>Araneomorphae</taxon>
        <taxon>Entelegynae</taxon>
        <taxon>Araneoidea</taxon>
        <taxon>Nephilidae</taxon>
        <taxon>Nephila</taxon>
    </lineage>
</organism>
<accession>A0A8X6TWY4</accession>
<dbReference type="OrthoDB" id="10512356at2759"/>
<dbReference type="AlphaFoldDB" id="A0A8X6TWY4"/>